<dbReference type="InterPro" id="IPR011033">
    <property type="entry name" value="PRC_barrel-like_sf"/>
</dbReference>
<keyword evidence="2" id="KW-1185">Reference proteome</keyword>
<gene>
    <name evidence="1" type="ORF">CACET_c17880</name>
</gene>
<dbReference type="RefSeq" id="WP_044823946.1">
    <property type="nucleotide sequence ID" value="NZ_CP009687.1"/>
</dbReference>
<dbReference type="Pfam" id="PF05239">
    <property type="entry name" value="PRC"/>
    <property type="match status" value="1"/>
</dbReference>
<accession>A0A0D8IDC8</accession>
<dbReference type="Proteomes" id="UP000035704">
    <property type="component" value="Chromosome"/>
</dbReference>
<dbReference type="Gene3D" id="2.30.30.240">
    <property type="entry name" value="PRC-barrel domain"/>
    <property type="match status" value="1"/>
</dbReference>
<dbReference type="AlphaFoldDB" id="A0A0D8IDC8"/>
<proteinExistence type="predicted"/>
<dbReference type="EMBL" id="CP009687">
    <property type="protein sequence ID" value="AKL95236.1"/>
    <property type="molecule type" value="Genomic_DNA"/>
</dbReference>
<name>A0A0D8IDC8_9CLOT</name>
<dbReference type="SUPFAM" id="SSF50346">
    <property type="entry name" value="PRC-barrel domain"/>
    <property type="match status" value="1"/>
</dbReference>
<dbReference type="KEGG" id="cace:CACET_c17880"/>
<dbReference type="STRING" id="84022.CACET_c17880"/>
<dbReference type="OrthoDB" id="1707618at2"/>
<reference evidence="1 2" key="1">
    <citation type="submission" date="2014-10" db="EMBL/GenBank/DDBJ databases">
        <title>Genome sequence of Clostridium aceticum DSM 1496.</title>
        <authorList>
            <person name="Poehlein A."/>
            <person name="Schiel-Bengelsdorf B."/>
            <person name="Gottschalk G."/>
            <person name="Duerre P."/>
            <person name="Daniel R."/>
        </authorList>
    </citation>
    <scope>NUCLEOTIDE SEQUENCE [LARGE SCALE GENOMIC DNA]</scope>
    <source>
        <strain evidence="1 2">DSM 1496</strain>
    </source>
</reference>
<sequence length="179" mass="20086">MIKGSEFIGLCIKNKNKEIMEYKIKDLIYTNKGSKLLGFILKSKKVADKDIKVLPFKKIKEIRSEGLVISSEKDIVFSHQVPEIQEALIKPIKTVGFHIYNHYGELFGVVKDTVIEKTSGRVLALVISKGVIDDFVEGYSILPLVPYVEFQQESILLGDQELSTLFLEGGGLKKLLGIE</sequence>
<protein>
    <submittedName>
        <fullName evidence="1">Uncharacterized protein</fullName>
    </submittedName>
</protein>
<organism evidence="1 2">
    <name type="scientific">Clostridium aceticum</name>
    <dbReference type="NCBI Taxonomy" id="84022"/>
    <lineage>
        <taxon>Bacteria</taxon>
        <taxon>Bacillati</taxon>
        <taxon>Bacillota</taxon>
        <taxon>Clostridia</taxon>
        <taxon>Eubacteriales</taxon>
        <taxon>Clostridiaceae</taxon>
        <taxon>Clostridium</taxon>
    </lineage>
</organism>
<evidence type="ECO:0000313" key="1">
    <source>
        <dbReference type="EMBL" id="AKL95236.1"/>
    </source>
</evidence>
<evidence type="ECO:0000313" key="2">
    <source>
        <dbReference type="Proteomes" id="UP000035704"/>
    </source>
</evidence>
<dbReference type="PATRIC" id="fig|84022.5.peg.3245"/>
<dbReference type="InterPro" id="IPR027275">
    <property type="entry name" value="PRC-brl_dom"/>
</dbReference>